<dbReference type="SUPFAM" id="SSF52058">
    <property type="entry name" value="L domain-like"/>
    <property type="match status" value="4"/>
</dbReference>
<dbReference type="Pfam" id="PF13306">
    <property type="entry name" value="LRR_5"/>
    <property type="match status" value="5"/>
</dbReference>
<gene>
    <name evidence="1" type="ORF">M9Y10_015346</name>
</gene>
<accession>A0ABR2L223</accession>
<dbReference type="PANTHER" id="PTHR45661">
    <property type="entry name" value="SURFACE ANTIGEN"/>
    <property type="match status" value="1"/>
</dbReference>
<proteinExistence type="predicted"/>
<dbReference type="InterPro" id="IPR053139">
    <property type="entry name" value="Surface_bspA-like"/>
</dbReference>
<name>A0ABR2L223_9EUKA</name>
<dbReference type="InterPro" id="IPR026906">
    <property type="entry name" value="LRR_5"/>
</dbReference>
<evidence type="ECO:0000313" key="2">
    <source>
        <dbReference type="Proteomes" id="UP001470230"/>
    </source>
</evidence>
<reference evidence="1 2" key="1">
    <citation type="submission" date="2024-04" db="EMBL/GenBank/DDBJ databases">
        <title>Tritrichomonas musculus Genome.</title>
        <authorList>
            <person name="Alves-Ferreira E."/>
            <person name="Grigg M."/>
            <person name="Lorenzi H."/>
            <person name="Galac M."/>
        </authorList>
    </citation>
    <scope>NUCLEOTIDE SEQUENCE [LARGE SCALE GENOMIC DNA]</scope>
    <source>
        <strain evidence="1 2">EAF2021</strain>
    </source>
</reference>
<organism evidence="1 2">
    <name type="scientific">Tritrichomonas musculus</name>
    <dbReference type="NCBI Taxonomy" id="1915356"/>
    <lineage>
        <taxon>Eukaryota</taxon>
        <taxon>Metamonada</taxon>
        <taxon>Parabasalia</taxon>
        <taxon>Tritrichomonadida</taxon>
        <taxon>Tritrichomonadidae</taxon>
        <taxon>Tritrichomonas</taxon>
    </lineage>
</organism>
<dbReference type="PANTHER" id="PTHR45661:SF3">
    <property type="entry name" value="IG-LIKE DOMAIN-CONTAINING PROTEIN"/>
    <property type="match status" value="1"/>
</dbReference>
<dbReference type="EMBL" id="JAPFFF010000002">
    <property type="protein sequence ID" value="KAK8897400.1"/>
    <property type="molecule type" value="Genomic_DNA"/>
</dbReference>
<keyword evidence="2" id="KW-1185">Reference proteome</keyword>
<dbReference type="Proteomes" id="UP001470230">
    <property type="component" value="Unassembled WGS sequence"/>
</dbReference>
<dbReference type="Gene3D" id="3.80.10.10">
    <property type="entry name" value="Ribonuclease Inhibitor"/>
    <property type="match status" value="5"/>
</dbReference>
<sequence>MKGNNKFYLVLENNLFTIPSEFVSLPDVDQCIYLSLLNKHQYEVKSNVSKDVLQSFINHWVKKEVPNINFFNLSEYEQLSQEFDRMKDIIHLFHKYETNSDEFSSLFTINGNEKKEIKEKKLIFESKIENYQQTIRLLFTNKGIKSLSRFEEVKKDLYDSCLKENLKFVDLFGRNEVKHECGLSFVLNEEDKTAAVFRKIDTREEVTIPTKIEFESQEFIVTSIVEKSFINLTNIKSINFERNSELKFIDQSTFSYSSLERIVIPKTVKTIGKFAFSSCKKLKSVQFEEGSELTLIEEHAFSYSSLERIVIPSNVVEIGPSSFYDCHILKSVDFLNGSKLMTIGDFSFAFSPIERISIPSSVVNIGREWLRGTRKLADVKVTQNEVKNVSYFDDSFIVAKSDLNSDFFDVLLFIRRNIEHAVIPSFVRRISPFAFDSCQQLKTLEFHENSELQIIDKFAFTGISIDTISIPASVIKIGESAFSKVMNLKSVTFSRDSKLRTLEKRAFSSPSIESISIPSSIKEIDNDWCDEINNLTNITIFQKEERNISVFDNCFIVGKSDLNQENFDVLLFARRNIEIAAIPSFIRIIAPYAFNRCKLLKTATFSEDSKLELIEKFAFNNSAIKSILIPSGVTKIGNSAFSYCPNLKKVEFQENSKLKIIDRSAFSYSSIESITIPSNTTHIDECAFDFCMVLKNVDFFGNSKLLSISYSSFAHSSITHITIPPHVTKIDVFAFSGCSKLKTVKCSPDSSLKKICKFAFVSFSIEEISIPSSIEDLDDRCFCRATNLTKVTVLPCKIKNICIFNDFLLGKSDLKSDNFDVLKFAPKNIVLAKIPPFIKIIGPYSFYHCIRLKAIEFYIDSKLEIIDDSAFSFSSLERIQIPSSVVKISKSAFSCCQKLRFVDFHDMSELKLIETNAFFNSAIECITIPSHVTHIRDHAFFKCYSLQIIEIPDNSELRFIGKNIANNSNIQIIIFPPDLKRFLRNI</sequence>
<protein>
    <submittedName>
        <fullName evidence="1">Uncharacterized protein</fullName>
    </submittedName>
</protein>
<comment type="caution">
    <text evidence="1">The sequence shown here is derived from an EMBL/GenBank/DDBJ whole genome shotgun (WGS) entry which is preliminary data.</text>
</comment>
<dbReference type="InterPro" id="IPR032675">
    <property type="entry name" value="LRR_dom_sf"/>
</dbReference>
<evidence type="ECO:0000313" key="1">
    <source>
        <dbReference type="EMBL" id="KAK8897400.1"/>
    </source>
</evidence>